<evidence type="ECO:0000256" key="3">
    <source>
        <dbReference type="ARBA" id="ARBA00007163"/>
    </source>
</evidence>
<dbReference type="InterPro" id="IPR046347">
    <property type="entry name" value="bZIP_sf"/>
</dbReference>
<dbReference type="SMR" id="W9SF09"/>
<sequence>MADLVVADPPKQPDQSPTAVDFSAEFEPLSIPPLDHQFFSSDDAALREDFFSDLGLGLEENCDYDFTFDDIGDDLYLPSETEEFLIPDGLDIGPNSLSPNGTNSDRDVNPISEADVAAKSASPESESSTVSGVRDYDVAGFLNCQSSESGGCNSEYSRNLADRKSKIDGVMDSPSPDCGNCDQECSGEAVSSQGSGNCGSGVSEGANSPAHSGNSDKDVSSCVFVDQKVKVEEVGKNYMSKRKKEPEEGNAESRTPKYRRSSAPAENTHSQSTLNPLSDEEEKRKARLMRNRESAQLSRQRKKHYVEELEDKLRSMNSTITDLNSRISYIMVENASLRQQLSGGGICPPPPPTPGMYPHPPMGPMPYPWVPYAPYVVKPQGSQVPLVPIPRLKPQQTVSASKAKKSEGKKSEGGKTKKVASISFLGLLFFVFLFGGLVPMVNVNFGGLTNNAPGGLVYTSGRLYDQHRGSVLTADHLLNGSGENMRVGSFNSVQHERGREQGEKLECGEKERGSQALPGSGEFIRLGNDSEPLVASLYVPRNDKLVKIDGNLIIHSVLASEKAKASLAHSEMKSKTETSLAIARDVAPSYAVPEVGGNRGRHAPLYRNPVERHKALSSGATDATNDRLKSSAADGKLQQWFREGLAGPMLSSGMCTEVFQFDVSPASTSGAIVPASSISNVSAKQRQNTTQNGRRLKGVNRRILRRLPAPLSDSNFNISEERTSRNLRKDEFQGSRNVSSMVVSVLVDPREAGDNDVDGVMKPKSLSRIFVVVLMDSVRYVTYSCVLPRSGPHLVTA</sequence>
<reference evidence="18" key="1">
    <citation type="submission" date="2013-01" db="EMBL/GenBank/DDBJ databases">
        <title>Draft Genome Sequence of a Mulberry Tree, Morus notabilis C.K. Schneid.</title>
        <authorList>
            <person name="He N."/>
            <person name="Zhao S."/>
        </authorList>
    </citation>
    <scope>NUCLEOTIDE SEQUENCE</scope>
</reference>
<dbReference type="CDD" id="cd14704">
    <property type="entry name" value="bZIP_HY5-like"/>
    <property type="match status" value="1"/>
</dbReference>
<protein>
    <submittedName>
        <fullName evidence="17">TGACG-sequence-specific DNA-binding protein TGA-1B</fullName>
    </submittedName>
</protein>
<organism evidence="17 18">
    <name type="scientific">Morus notabilis</name>
    <dbReference type="NCBI Taxonomy" id="981085"/>
    <lineage>
        <taxon>Eukaryota</taxon>
        <taxon>Viridiplantae</taxon>
        <taxon>Streptophyta</taxon>
        <taxon>Embryophyta</taxon>
        <taxon>Tracheophyta</taxon>
        <taxon>Spermatophyta</taxon>
        <taxon>Magnoliopsida</taxon>
        <taxon>eudicotyledons</taxon>
        <taxon>Gunneridae</taxon>
        <taxon>Pentapetalae</taxon>
        <taxon>rosids</taxon>
        <taxon>fabids</taxon>
        <taxon>Rosales</taxon>
        <taxon>Moraceae</taxon>
        <taxon>Moreae</taxon>
        <taxon>Morus</taxon>
    </lineage>
</organism>
<dbReference type="SMART" id="SM00338">
    <property type="entry name" value="BRLZ"/>
    <property type="match status" value="1"/>
</dbReference>
<evidence type="ECO:0000256" key="10">
    <source>
        <dbReference type="ARBA" id="ARBA00023163"/>
    </source>
</evidence>
<evidence type="ECO:0000256" key="14">
    <source>
        <dbReference type="SAM" id="MobiDB-lite"/>
    </source>
</evidence>
<dbReference type="PANTHER" id="PTHR47416:SF3">
    <property type="entry name" value="BZIP TRANSCRIPTION FACTOR 17-RELATED"/>
    <property type="match status" value="1"/>
</dbReference>
<evidence type="ECO:0000313" key="18">
    <source>
        <dbReference type="Proteomes" id="UP000030645"/>
    </source>
</evidence>
<proteinExistence type="inferred from homology"/>
<dbReference type="GO" id="GO:0005789">
    <property type="term" value="C:endoplasmic reticulum membrane"/>
    <property type="evidence" value="ECO:0007669"/>
    <property type="project" value="UniProtKB-SubCell"/>
</dbReference>
<evidence type="ECO:0000256" key="11">
    <source>
        <dbReference type="ARBA" id="ARBA00023180"/>
    </source>
</evidence>
<feature type="transmembrane region" description="Helical" evidence="15">
    <location>
        <begin position="419"/>
        <end position="441"/>
    </location>
</feature>
<comment type="similarity">
    <text evidence="3">Belongs to the bZIP family.</text>
</comment>
<dbReference type="SUPFAM" id="SSF57959">
    <property type="entry name" value="Leucine zipper domain"/>
    <property type="match status" value="1"/>
</dbReference>
<evidence type="ECO:0000256" key="6">
    <source>
        <dbReference type="ARBA" id="ARBA00022989"/>
    </source>
</evidence>
<feature type="domain" description="BZIP" evidence="16">
    <location>
        <begin position="281"/>
        <end position="341"/>
    </location>
</feature>
<keyword evidence="9 15" id="KW-0472">Membrane</keyword>
<dbReference type="GO" id="GO:0003677">
    <property type="term" value="F:DNA binding"/>
    <property type="evidence" value="ECO:0007669"/>
    <property type="project" value="UniProtKB-KW"/>
</dbReference>
<dbReference type="KEGG" id="mnt:21386212"/>
<name>W9SF09_9ROSA</name>
<keyword evidence="8 17" id="KW-0238">DNA-binding</keyword>
<keyword evidence="12" id="KW-0539">Nucleus</keyword>
<dbReference type="OrthoDB" id="295274at2759"/>
<gene>
    <name evidence="17" type="ORF">L484_002649</name>
</gene>
<feature type="compositionally biased region" description="Polar residues" evidence="14">
    <location>
        <begin position="264"/>
        <end position="276"/>
    </location>
</feature>
<evidence type="ECO:0000256" key="1">
    <source>
        <dbReference type="ARBA" id="ARBA00004123"/>
    </source>
</evidence>
<feature type="compositionally biased region" description="Low complexity" evidence="14">
    <location>
        <begin position="117"/>
        <end position="132"/>
    </location>
</feature>
<evidence type="ECO:0000259" key="16">
    <source>
        <dbReference type="PROSITE" id="PS50217"/>
    </source>
</evidence>
<feature type="region of interest" description="Disordered" evidence="14">
    <location>
        <begin position="87"/>
        <end position="132"/>
    </location>
</feature>
<evidence type="ECO:0000256" key="7">
    <source>
        <dbReference type="ARBA" id="ARBA00023015"/>
    </source>
</evidence>
<keyword evidence="10" id="KW-0804">Transcription</keyword>
<dbReference type="Pfam" id="PF00170">
    <property type="entry name" value="bZIP_1"/>
    <property type="match status" value="1"/>
</dbReference>
<evidence type="ECO:0000256" key="4">
    <source>
        <dbReference type="ARBA" id="ARBA00022692"/>
    </source>
</evidence>
<accession>W9SF09</accession>
<dbReference type="PROSITE" id="PS50217">
    <property type="entry name" value="BZIP"/>
    <property type="match status" value="1"/>
</dbReference>
<dbReference type="InterPro" id="IPR004827">
    <property type="entry name" value="bZIP"/>
</dbReference>
<keyword evidence="7" id="KW-0805">Transcription regulation</keyword>
<keyword evidence="4 15" id="KW-0812">Transmembrane</keyword>
<dbReference type="FunFam" id="1.20.5.170:FF:000085">
    <property type="entry name" value="bZIP transcription factor 49"/>
    <property type="match status" value="1"/>
</dbReference>
<keyword evidence="11" id="KW-0325">Glycoprotein</keyword>
<evidence type="ECO:0000256" key="12">
    <source>
        <dbReference type="ARBA" id="ARBA00023242"/>
    </source>
</evidence>
<comment type="subcellular location">
    <subcellularLocation>
        <location evidence="2">Endoplasmic reticulum membrane</location>
        <topology evidence="2">Single-pass membrane protein</topology>
    </subcellularLocation>
    <subcellularLocation>
        <location evidence="1">Nucleus</location>
    </subcellularLocation>
</comment>
<dbReference type="GO" id="GO:0003700">
    <property type="term" value="F:DNA-binding transcription factor activity"/>
    <property type="evidence" value="ECO:0007669"/>
    <property type="project" value="InterPro"/>
</dbReference>
<dbReference type="Proteomes" id="UP000030645">
    <property type="component" value="Unassembled WGS sequence"/>
</dbReference>
<dbReference type="GO" id="GO:0006950">
    <property type="term" value="P:response to stress"/>
    <property type="evidence" value="ECO:0007669"/>
    <property type="project" value="UniProtKB-ARBA"/>
</dbReference>
<dbReference type="Gene3D" id="1.20.5.170">
    <property type="match status" value="1"/>
</dbReference>
<comment type="subunit">
    <text evidence="13">Interacts with BZIP28.</text>
</comment>
<evidence type="ECO:0000256" key="9">
    <source>
        <dbReference type="ARBA" id="ARBA00023136"/>
    </source>
</evidence>
<dbReference type="eggNOG" id="ENOG502QQUV">
    <property type="taxonomic scope" value="Eukaryota"/>
</dbReference>
<dbReference type="PANTHER" id="PTHR47416">
    <property type="entry name" value="BASIC-LEUCINE ZIPPER TRANSCRIPTION FACTOR F-RELATED"/>
    <property type="match status" value="1"/>
</dbReference>
<keyword evidence="18" id="KW-1185">Reference proteome</keyword>
<evidence type="ECO:0000256" key="15">
    <source>
        <dbReference type="SAM" id="Phobius"/>
    </source>
</evidence>
<dbReference type="EMBL" id="KE346197">
    <property type="protein sequence ID" value="EXC30127.1"/>
    <property type="molecule type" value="Genomic_DNA"/>
</dbReference>
<feature type="region of interest" description="Disordered" evidence="14">
    <location>
        <begin position="395"/>
        <end position="415"/>
    </location>
</feature>
<dbReference type="STRING" id="981085.W9SF09"/>
<dbReference type="GO" id="GO:0005634">
    <property type="term" value="C:nucleus"/>
    <property type="evidence" value="ECO:0007669"/>
    <property type="project" value="UniProtKB-SubCell"/>
</dbReference>
<evidence type="ECO:0000256" key="5">
    <source>
        <dbReference type="ARBA" id="ARBA00022824"/>
    </source>
</evidence>
<keyword evidence="5" id="KW-0256">Endoplasmic reticulum</keyword>
<dbReference type="AlphaFoldDB" id="W9SF09"/>
<feature type="region of interest" description="Disordered" evidence="14">
    <location>
        <begin position="163"/>
        <end position="303"/>
    </location>
</feature>
<evidence type="ECO:0000256" key="8">
    <source>
        <dbReference type="ARBA" id="ARBA00023125"/>
    </source>
</evidence>
<keyword evidence="6 15" id="KW-1133">Transmembrane helix</keyword>
<evidence type="ECO:0000256" key="2">
    <source>
        <dbReference type="ARBA" id="ARBA00004389"/>
    </source>
</evidence>
<feature type="compositionally biased region" description="Basic and acidic residues" evidence="14">
    <location>
        <begin position="404"/>
        <end position="415"/>
    </location>
</feature>
<evidence type="ECO:0000313" key="17">
    <source>
        <dbReference type="EMBL" id="EXC30127.1"/>
    </source>
</evidence>
<evidence type="ECO:0000256" key="13">
    <source>
        <dbReference type="ARBA" id="ARBA00065888"/>
    </source>
</evidence>